<proteinExistence type="predicted"/>
<dbReference type="EMBL" id="CP007389">
    <property type="protein sequence ID" value="APT74647.1"/>
    <property type="molecule type" value="Genomic_DNA"/>
</dbReference>
<evidence type="ECO:0008006" key="3">
    <source>
        <dbReference type="Google" id="ProtNLM"/>
    </source>
</evidence>
<name>A0ABM6GGM6_9BACT</name>
<dbReference type="InterPro" id="IPR032587">
    <property type="entry name" value="DUF4911"/>
</dbReference>
<protein>
    <recommendedName>
        <fullName evidence="3">DUF4911 domain-containing protein</fullName>
    </recommendedName>
</protein>
<organism evidence="1 2">
    <name type="scientific">Thermosipho melanesiensis</name>
    <dbReference type="NCBI Taxonomy" id="46541"/>
    <lineage>
        <taxon>Bacteria</taxon>
        <taxon>Thermotogati</taxon>
        <taxon>Thermotogota</taxon>
        <taxon>Thermotogae</taxon>
        <taxon>Thermotogales</taxon>
        <taxon>Fervidobacteriaceae</taxon>
        <taxon>Thermosipho</taxon>
    </lineage>
</organism>
<evidence type="ECO:0000313" key="1">
    <source>
        <dbReference type="EMBL" id="APT74647.1"/>
    </source>
</evidence>
<dbReference type="Pfam" id="PF16256">
    <property type="entry name" value="DUF4911"/>
    <property type="match status" value="1"/>
</dbReference>
<accession>A0ABM6GGM6</accession>
<evidence type="ECO:0000313" key="2">
    <source>
        <dbReference type="Proteomes" id="UP000185490"/>
    </source>
</evidence>
<gene>
    <name evidence="1" type="ORF">BW47_09385</name>
</gene>
<reference evidence="1 2" key="1">
    <citation type="submission" date="2014-02" db="EMBL/GenBank/DDBJ databases">
        <title>Diversity of Thermotogales isolates from hydrothermal vents.</title>
        <authorList>
            <person name="Haverkamp T.H.A."/>
            <person name="Lossouarn J."/>
            <person name="Geslin C."/>
            <person name="Nesbo C.L."/>
        </authorList>
    </citation>
    <scope>NUCLEOTIDE SEQUENCE [LARGE SCALE GENOMIC DNA]</scope>
    <source>
        <strain evidence="1 2">431</strain>
    </source>
</reference>
<dbReference type="Proteomes" id="UP000185490">
    <property type="component" value="Chromosome"/>
</dbReference>
<dbReference type="RefSeq" id="WP_012057976.1">
    <property type="nucleotide sequence ID" value="NZ_CP007389.1"/>
</dbReference>
<sequence length="76" mass="8793">MEIDILVKINKDDVHYLSYILESQDNMVNVRKYEGNILRIITLDYFKDDVLSILRGLKNDISFEVIKIEKNCGSAG</sequence>
<keyword evidence="2" id="KW-1185">Reference proteome</keyword>